<feature type="transmembrane region" description="Helical" evidence="11">
    <location>
        <begin position="463"/>
        <end position="483"/>
    </location>
</feature>
<evidence type="ECO:0000256" key="10">
    <source>
        <dbReference type="ARBA" id="ARBA00023136"/>
    </source>
</evidence>
<comment type="subcellular location">
    <subcellularLocation>
        <location evidence="1">Membrane</location>
        <topology evidence="1">Multi-pass membrane protein</topology>
    </subcellularLocation>
</comment>
<evidence type="ECO:0000259" key="14">
    <source>
        <dbReference type="Pfam" id="PF25087"/>
    </source>
</evidence>
<dbReference type="PANTHER" id="PTHR22572">
    <property type="entry name" value="SUGAR-1-PHOSPHATE GUANYL TRANSFERASE"/>
    <property type="match status" value="1"/>
</dbReference>
<name>A0A0V0QCI2_PSEPJ</name>
<evidence type="ECO:0000313" key="15">
    <source>
        <dbReference type="EMBL" id="KRW99939.1"/>
    </source>
</evidence>
<dbReference type="GO" id="GO:0004475">
    <property type="term" value="F:mannose-1-phosphate guanylyltransferase (GTP) activity"/>
    <property type="evidence" value="ECO:0007669"/>
    <property type="project" value="UniProtKB-EC"/>
</dbReference>
<comment type="pathway">
    <text evidence="2">Nucleotide-sugar biosynthesis; GDP-alpha-D-mannose biosynthesis; GDP-alpha-D-mannose from alpha-D-mannose 1-phosphate (GTP route): step 1/1.</text>
</comment>
<feature type="domain" description="Sodium/calcium exchanger membrane region" evidence="13">
    <location>
        <begin position="730"/>
        <end position="883"/>
    </location>
</feature>
<evidence type="ECO:0000313" key="16">
    <source>
        <dbReference type="Proteomes" id="UP000054937"/>
    </source>
</evidence>
<dbReference type="InterPro" id="IPR004837">
    <property type="entry name" value="NaCa_Exmemb"/>
</dbReference>
<dbReference type="SUPFAM" id="SSF53448">
    <property type="entry name" value="Nucleotide-diphospho-sugar transferases"/>
    <property type="match status" value="1"/>
</dbReference>
<dbReference type="GO" id="GO:0009298">
    <property type="term" value="P:GDP-mannose biosynthetic process"/>
    <property type="evidence" value="ECO:0007669"/>
    <property type="project" value="UniProtKB-UniPathway"/>
</dbReference>
<keyword evidence="7" id="KW-0547">Nucleotide-binding</keyword>
<feature type="transmembrane region" description="Helical" evidence="11">
    <location>
        <begin position="865"/>
        <end position="889"/>
    </location>
</feature>
<dbReference type="Pfam" id="PF25087">
    <property type="entry name" value="GMPPB_C"/>
    <property type="match status" value="1"/>
</dbReference>
<dbReference type="Gene3D" id="2.160.10.10">
    <property type="entry name" value="Hexapeptide repeat proteins"/>
    <property type="match status" value="1"/>
</dbReference>
<feature type="transmembrane region" description="Helical" evidence="11">
    <location>
        <begin position="722"/>
        <end position="741"/>
    </location>
</feature>
<evidence type="ECO:0000256" key="9">
    <source>
        <dbReference type="ARBA" id="ARBA00023134"/>
    </source>
</evidence>
<evidence type="ECO:0000259" key="12">
    <source>
        <dbReference type="Pfam" id="PF00483"/>
    </source>
</evidence>
<proteinExistence type="inferred from homology"/>
<dbReference type="Gene3D" id="3.90.550.10">
    <property type="entry name" value="Spore Coat Polysaccharide Biosynthesis Protein SpsA, Chain A"/>
    <property type="match status" value="1"/>
</dbReference>
<evidence type="ECO:0000259" key="13">
    <source>
        <dbReference type="Pfam" id="PF01699"/>
    </source>
</evidence>
<keyword evidence="5" id="KW-0808">Transferase</keyword>
<evidence type="ECO:0000256" key="4">
    <source>
        <dbReference type="ARBA" id="ARBA00012387"/>
    </source>
</evidence>
<keyword evidence="16" id="KW-1185">Reference proteome</keyword>
<dbReference type="CDD" id="cd06425">
    <property type="entry name" value="M1P_guanylylT_B_like_N"/>
    <property type="match status" value="1"/>
</dbReference>
<dbReference type="GO" id="GO:0016020">
    <property type="term" value="C:membrane"/>
    <property type="evidence" value="ECO:0007669"/>
    <property type="project" value="UniProtKB-SubCell"/>
</dbReference>
<sequence length="893" mass="100711">MKALILVGGFGTRLRPLTFSFPKPIIEFANKPIVAHQIEALAKVGVKEIVLAVGFQPAQMQEPIKKFEEDYGVKITISQETEPLGTGGPIRLAKDILTKDNEENLFFVFNSDVICDFPLQQLIDFHKSHGKEGSIFMTKVEEPSKYGVIIHDQKGKIERFVEKPKEFIGDEINAGLYLFNTSVIERIPMQPTMLEKQVFPQMASEQQLYGLILPGFWMDVGQPQDYLKGTKLILDSMREKNPEELRPDAKNIKGNVLIHPNAKIAENCLIGPNVTIDEDCIIDEGVRLQNVAILKGTHIKSHTWIQDAILGWKCVVGKWKMEHFHNSAGLFSTLQYNVDDSCNECTYDCFFKYNFSTAEQCQLAMNQCEFDQVNFFMVFFCYFSGSTLIFIPLTIFFIYLLFGFISATVEEYIAEGITFISEYLQLSEALAAVTLLALANGAGDVITAIVASGAEGGISYNIGALYGAGFFVCSMVICLTILASTEIIIVDKSTIFRDVGFYILSTVVTFFYAYQGKIYIWSAIFFLVIYLQQNKLILYFDYMMVLVVYIQDRLEQREKDLIEIAQMKAEAEKNSINPSAQSLKNNPLKKLKTFGNNVAKMMNTLVAKKKLLKQATVLTEGEDDEGDDQKWSDMNIFEKIMFPFEFVLQFLRKITMPPVQKSEYDKILCILWPFPGIFFILFGIGQLTLENYLYYALPLSFFLSMFFYYTQKDLEESEVPSYFIIITTLSTCIGLLWTYIACDMLIDLLDTFVVIFKLDQTYVGLTILGVGNALPDALTTVALAKKGYAQMGITGSYAGQLFGLLIGFGLAQLKTTLVDGPQDFSLFEEPVENLLDILVLVFSFVNLIATALYGILKDYHFGKGLAYLVGSLYVSFFVCATCVQGYYLYNGIE</sequence>
<feature type="transmembrane region" description="Helical" evidence="11">
    <location>
        <begin position="520"/>
        <end position="550"/>
    </location>
</feature>
<comment type="similarity">
    <text evidence="3">Belongs to the transferase hexapeptide repeat family.</text>
</comment>
<keyword evidence="8 11" id="KW-1133">Transmembrane helix</keyword>
<dbReference type="Gene3D" id="1.20.1420.30">
    <property type="entry name" value="NCX, central ion-binding region"/>
    <property type="match status" value="2"/>
</dbReference>
<organism evidence="15 16">
    <name type="scientific">Pseudocohnilembus persalinus</name>
    <name type="common">Ciliate</name>
    <dbReference type="NCBI Taxonomy" id="266149"/>
    <lineage>
        <taxon>Eukaryota</taxon>
        <taxon>Sar</taxon>
        <taxon>Alveolata</taxon>
        <taxon>Ciliophora</taxon>
        <taxon>Intramacronucleata</taxon>
        <taxon>Oligohymenophorea</taxon>
        <taxon>Scuticociliatia</taxon>
        <taxon>Philasterida</taxon>
        <taxon>Pseudocohnilembidae</taxon>
        <taxon>Pseudocohnilembus</taxon>
    </lineage>
</organism>
<gene>
    <name evidence="15" type="ORF">PPERSA_12615</name>
</gene>
<feature type="transmembrane region" description="Helical" evidence="11">
    <location>
        <begin position="375"/>
        <end position="402"/>
    </location>
</feature>
<keyword evidence="9" id="KW-0342">GTP-binding</keyword>
<dbReference type="Proteomes" id="UP000054937">
    <property type="component" value="Unassembled WGS sequence"/>
</dbReference>
<dbReference type="InParanoid" id="A0A0V0QCI2"/>
<dbReference type="Pfam" id="PF00483">
    <property type="entry name" value="NTP_transferase"/>
    <property type="match status" value="1"/>
</dbReference>
<evidence type="ECO:0000256" key="3">
    <source>
        <dbReference type="ARBA" id="ARBA00007274"/>
    </source>
</evidence>
<feature type="transmembrane region" description="Helical" evidence="11">
    <location>
        <begin position="429"/>
        <end position="451"/>
    </location>
</feature>
<feature type="transmembrane region" description="Helical" evidence="11">
    <location>
        <begin position="667"/>
        <end position="686"/>
    </location>
</feature>
<dbReference type="OrthoDB" id="1733332at2759"/>
<keyword evidence="10 11" id="KW-0472">Membrane</keyword>
<dbReference type="InterPro" id="IPR005835">
    <property type="entry name" value="NTP_transferase_dom"/>
</dbReference>
<dbReference type="FunFam" id="3.90.550.10:FF:000013">
    <property type="entry name" value="mannose-1-phosphate guanyltransferase beta"/>
    <property type="match status" value="1"/>
</dbReference>
<evidence type="ECO:0000256" key="6">
    <source>
        <dbReference type="ARBA" id="ARBA00022692"/>
    </source>
</evidence>
<accession>A0A0V0QCI2</accession>
<dbReference type="Pfam" id="PF01699">
    <property type="entry name" value="Na_Ca_ex"/>
    <property type="match status" value="2"/>
</dbReference>
<evidence type="ECO:0000256" key="7">
    <source>
        <dbReference type="ARBA" id="ARBA00022741"/>
    </source>
</evidence>
<comment type="caution">
    <text evidence="15">The sequence shown here is derived from an EMBL/GenBank/DDBJ whole genome shotgun (WGS) entry which is preliminary data.</text>
</comment>
<keyword evidence="6 11" id="KW-0812">Transmembrane</keyword>
<dbReference type="GO" id="GO:0005525">
    <property type="term" value="F:GTP binding"/>
    <property type="evidence" value="ECO:0007669"/>
    <property type="project" value="UniProtKB-KW"/>
</dbReference>
<dbReference type="InterPro" id="IPR056729">
    <property type="entry name" value="GMPPB_C"/>
</dbReference>
<dbReference type="InterPro" id="IPR045233">
    <property type="entry name" value="GMPPB_N"/>
</dbReference>
<feature type="domain" description="Mannose-1-phosphate guanyltransferase C-terminal" evidence="14">
    <location>
        <begin position="252"/>
        <end position="320"/>
    </location>
</feature>
<dbReference type="InterPro" id="IPR050486">
    <property type="entry name" value="Mannose-1P_guanyltransferase"/>
</dbReference>
<dbReference type="EC" id="2.7.7.13" evidence="4"/>
<reference evidence="15 16" key="1">
    <citation type="journal article" date="2015" name="Sci. Rep.">
        <title>Genome of the facultative scuticociliatosis pathogen Pseudocohnilembus persalinus provides insight into its virulence through horizontal gene transfer.</title>
        <authorList>
            <person name="Xiong J."/>
            <person name="Wang G."/>
            <person name="Cheng J."/>
            <person name="Tian M."/>
            <person name="Pan X."/>
            <person name="Warren A."/>
            <person name="Jiang C."/>
            <person name="Yuan D."/>
            <person name="Miao W."/>
        </authorList>
    </citation>
    <scope>NUCLEOTIDE SEQUENCE [LARGE SCALE GENOMIC DNA]</scope>
    <source>
        <strain evidence="15">36N120E</strain>
    </source>
</reference>
<feature type="domain" description="Nucleotidyl transferase" evidence="12">
    <location>
        <begin position="2"/>
        <end position="234"/>
    </location>
</feature>
<dbReference type="InterPro" id="IPR044880">
    <property type="entry name" value="NCX_ion-bd_dom_sf"/>
</dbReference>
<feature type="transmembrane region" description="Helical" evidence="11">
    <location>
        <begin position="761"/>
        <end position="784"/>
    </location>
</feature>
<feature type="transmembrane region" description="Helical" evidence="11">
    <location>
        <begin position="692"/>
        <end position="710"/>
    </location>
</feature>
<evidence type="ECO:0000256" key="2">
    <source>
        <dbReference type="ARBA" id="ARBA00004823"/>
    </source>
</evidence>
<dbReference type="GO" id="GO:0055085">
    <property type="term" value="P:transmembrane transport"/>
    <property type="evidence" value="ECO:0007669"/>
    <property type="project" value="InterPro"/>
</dbReference>
<dbReference type="AlphaFoldDB" id="A0A0V0QCI2"/>
<evidence type="ECO:0000256" key="5">
    <source>
        <dbReference type="ARBA" id="ARBA00022679"/>
    </source>
</evidence>
<evidence type="ECO:0000256" key="1">
    <source>
        <dbReference type="ARBA" id="ARBA00004141"/>
    </source>
</evidence>
<protein>
    <recommendedName>
        <fullName evidence="4">mannose-1-phosphate guanylyltransferase</fullName>
        <ecNumber evidence="4">2.7.7.13</ecNumber>
    </recommendedName>
</protein>
<feature type="transmembrane region" description="Helical" evidence="11">
    <location>
        <begin position="833"/>
        <end position="853"/>
    </location>
</feature>
<evidence type="ECO:0000256" key="8">
    <source>
        <dbReference type="ARBA" id="ARBA00022989"/>
    </source>
</evidence>
<feature type="transmembrane region" description="Helical" evidence="11">
    <location>
        <begin position="495"/>
        <end position="514"/>
    </location>
</feature>
<feature type="domain" description="Sodium/calcium exchanger membrane region" evidence="13">
    <location>
        <begin position="396"/>
        <end position="531"/>
    </location>
</feature>
<evidence type="ECO:0000256" key="11">
    <source>
        <dbReference type="SAM" id="Phobius"/>
    </source>
</evidence>
<dbReference type="UniPathway" id="UPA00126">
    <property type="reaction ID" value="UER00930"/>
</dbReference>
<dbReference type="EMBL" id="LDAU01000202">
    <property type="protein sequence ID" value="KRW99939.1"/>
    <property type="molecule type" value="Genomic_DNA"/>
</dbReference>
<feature type="transmembrane region" description="Helical" evidence="11">
    <location>
        <begin position="796"/>
        <end position="813"/>
    </location>
</feature>
<dbReference type="InterPro" id="IPR029044">
    <property type="entry name" value="Nucleotide-diphossugar_trans"/>
</dbReference>